<dbReference type="InterPro" id="IPR006680">
    <property type="entry name" value="Amidohydro-rel"/>
</dbReference>
<dbReference type="GO" id="GO:0016810">
    <property type="term" value="F:hydrolase activity, acting on carbon-nitrogen (but not peptide) bonds"/>
    <property type="evidence" value="ECO:0007669"/>
    <property type="project" value="InterPro"/>
</dbReference>
<dbReference type="Gene3D" id="2.30.40.10">
    <property type="entry name" value="Urease, subunit C, domain 1"/>
    <property type="match status" value="1"/>
</dbReference>
<accession>A0A1I6FKG9</accession>
<dbReference type="RefSeq" id="WP_174548975.1">
    <property type="nucleotide sequence ID" value="NZ_FOYN01000001.1"/>
</dbReference>
<dbReference type="PANTHER" id="PTHR43135:SF3">
    <property type="entry name" value="ALPHA-D-RIBOSE 1-METHYLPHOSPHONATE 5-TRIPHOSPHATE DIPHOSPHATASE"/>
    <property type="match status" value="1"/>
</dbReference>
<evidence type="ECO:0000313" key="3">
    <source>
        <dbReference type="Proteomes" id="UP000198932"/>
    </source>
</evidence>
<dbReference type="CDD" id="cd01299">
    <property type="entry name" value="Met_dep_hydrolase_A"/>
    <property type="match status" value="1"/>
</dbReference>
<dbReference type="InterPro" id="IPR011059">
    <property type="entry name" value="Metal-dep_hydrolase_composite"/>
</dbReference>
<dbReference type="PANTHER" id="PTHR43135">
    <property type="entry name" value="ALPHA-D-RIBOSE 1-METHYLPHOSPHONATE 5-TRIPHOSPHATE DIPHOSPHATASE"/>
    <property type="match status" value="1"/>
</dbReference>
<dbReference type="STRING" id="35743.SAMN04487937_0261"/>
<dbReference type="AlphaFoldDB" id="A0A1I6FKG9"/>
<keyword evidence="3" id="KW-1185">Reference proteome</keyword>
<name>A0A1I6FKG9_HALSD</name>
<organism evidence="2 3">
    <name type="scientific">Halorubrum sodomense</name>
    <dbReference type="NCBI Taxonomy" id="35743"/>
    <lineage>
        <taxon>Archaea</taxon>
        <taxon>Methanobacteriati</taxon>
        <taxon>Methanobacteriota</taxon>
        <taxon>Stenosarchaea group</taxon>
        <taxon>Halobacteria</taxon>
        <taxon>Halobacteriales</taxon>
        <taxon>Haloferacaceae</taxon>
        <taxon>Halorubrum</taxon>
    </lineage>
</organism>
<sequence>MYVLRGGRVADAAGTREADVAVADGEVVAVGEPGAVDDALAALGDDGEPTEVDADGQVVAPGLIDAHVHVMMDGRPDVSTAVSDSDYTASYRAASNLESAVSAGVTTIRDLGSRGTLALDAGEAVAAGDIDGPRVLACGRNVIMTGGHGNWFGREADGPAEVRKAAREQLKAGADVLKCMATGGVLTEGAVTGAPELNPEELAAFTDAAAPTDTPTAAHAHGEEGIKNAVEAGISSVEHGTFMDREAAEMMAERGTYWVPTASALRGIVDNGVEAGIPEDAVAKAEDAADRFDDAWDHALEAGVPIAMGTDAGTPFNFFEEIPGEMAHMVEYGLSPERALEAATVNAADLLGLDDVGRVEEGYAADLVLLDADPNEDVEAWREPDAVFARGERLE</sequence>
<dbReference type="Proteomes" id="UP000198932">
    <property type="component" value="Unassembled WGS sequence"/>
</dbReference>
<proteinExistence type="predicted"/>
<dbReference type="InterPro" id="IPR032466">
    <property type="entry name" value="Metal_Hydrolase"/>
</dbReference>
<dbReference type="Pfam" id="PF01979">
    <property type="entry name" value="Amidohydro_1"/>
    <property type="match status" value="1"/>
</dbReference>
<dbReference type="EMBL" id="FOYN01000001">
    <property type="protein sequence ID" value="SFR30439.1"/>
    <property type="molecule type" value="Genomic_DNA"/>
</dbReference>
<evidence type="ECO:0000259" key="1">
    <source>
        <dbReference type="Pfam" id="PF01979"/>
    </source>
</evidence>
<reference evidence="3" key="1">
    <citation type="submission" date="2016-10" db="EMBL/GenBank/DDBJ databases">
        <authorList>
            <person name="Varghese N."/>
            <person name="Submissions S."/>
        </authorList>
    </citation>
    <scope>NUCLEOTIDE SEQUENCE [LARGE SCALE GENOMIC DNA]</scope>
    <source>
        <strain evidence="3">RD 26</strain>
    </source>
</reference>
<feature type="domain" description="Amidohydrolase-related" evidence="1">
    <location>
        <begin position="58"/>
        <end position="392"/>
    </location>
</feature>
<protein>
    <submittedName>
        <fullName evidence="2">Imidazolonepropionase</fullName>
    </submittedName>
</protein>
<dbReference type="OrthoDB" id="24954at2157"/>
<dbReference type="Gene3D" id="3.20.20.140">
    <property type="entry name" value="Metal-dependent hydrolases"/>
    <property type="match status" value="1"/>
</dbReference>
<dbReference type="InterPro" id="IPR057744">
    <property type="entry name" value="OTAase-like"/>
</dbReference>
<dbReference type="SUPFAM" id="SSF51338">
    <property type="entry name" value="Composite domain of metallo-dependent hydrolases"/>
    <property type="match status" value="1"/>
</dbReference>
<dbReference type="SUPFAM" id="SSF51556">
    <property type="entry name" value="Metallo-dependent hydrolases"/>
    <property type="match status" value="1"/>
</dbReference>
<gene>
    <name evidence="2" type="ORF">SAMN04487937_0261</name>
</gene>
<dbReference type="InterPro" id="IPR051781">
    <property type="entry name" value="Metallo-dep_Hydrolase"/>
</dbReference>
<evidence type="ECO:0000313" key="2">
    <source>
        <dbReference type="EMBL" id="SFR30439.1"/>
    </source>
</evidence>